<feature type="transmembrane region" description="Helical" evidence="11">
    <location>
        <begin position="97"/>
        <end position="122"/>
    </location>
</feature>
<evidence type="ECO:0000313" key="14">
    <source>
        <dbReference type="Proteomes" id="UP000286947"/>
    </source>
</evidence>
<accession>A0A433SH12</accession>
<evidence type="ECO:0000256" key="7">
    <source>
        <dbReference type="ARBA" id="ARBA00022833"/>
    </source>
</evidence>
<dbReference type="InterPro" id="IPR001478">
    <property type="entry name" value="PDZ"/>
</dbReference>
<dbReference type="GO" id="GO:0016020">
    <property type="term" value="C:membrane"/>
    <property type="evidence" value="ECO:0007669"/>
    <property type="project" value="UniProtKB-SubCell"/>
</dbReference>
<gene>
    <name evidence="13" type="primary">rseP</name>
    <name evidence="13" type="ORF">CUZ56_00495</name>
</gene>
<dbReference type="RefSeq" id="WP_126977832.1">
    <property type="nucleotide sequence ID" value="NZ_PQSP01000001.1"/>
</dbReference>
<comment type="caution">
    <text evidence="13">The sequence shown here is derived from an EMBL/GenBank/DDBJ whole genome shotgun (WGS) entry which is preliminary data.</text>
</comment>
<dbReference type="PROSITE" id="PS50106">
    <property type="entry name" value="PDZ"/>
    <property type="match status" value="1"/>
</dbReference>
<feature type="transmembrane region" description="Helical" evidence="11">
    <location>
        <begin position="425"/>
        <end position="445"/>
    </location>
</feature>
<keyword evidence="7 11" id="KW-0862">Zinc</keyword>
<dbReference type="EMBL" id="PQSP01000001">
    <property type="protein sequence ID" value="RUS68012.1"/>
    <property type="molecule type" value="Genomic_DNA"/>
</dbReference>
<dbReference type="CDD" id="cd23081">
    <property type="entry name" value="cpPDZ_EcRseP-like"/>
    <property type="match status" value="1"/>
</dbReference>
<evidence type="ECO:0000256" key="4">
    <source>
        <dbReference type="ARBA" id="ARBA00022670"/>
    </source>
</evidence>
<evidence type="ECO:0000256" key="10">
    <source>
        <dbReference type="ARBA" id="ARBA00023136"/>
    </source>
</evidence>
<keyword evidence="8 11" id="KW-1133">Transmembrane helix</keyword>
<keyword evidence="4 13" id="KW-0645">Protease</keyword>
<name>A0A433SH12_9BURK</name>
<proteinExistence type="inferred from homology"/>
<keyword evidence="9 11" id="KW-0482">Metalloprotease</keyword>
<dbReference type="InterPro" id="IPR036034">
    <property type="entry name" value="PDZ_sf"/>
</dbReference>
<dbReference type="GO" id="GO:0046872">
    <property type="term" value="F:metal ion binding"/>
    <property type="evidence" value="ECO:0007669"/>
    <property type="project" value="UniProtKB-KW"/>
</dbReference>
<reference evidence="13 14" key="1">
    <citation type="submission" date="2018-01" db="EMBL/GenBank/DDBJ databases">
        <title>Saezia sanguinis gen. nov., sp. nov., in the order Burkholderiales isolated from human blood.</title>
        <authorList>
            <person name="Medina-Pascual M.J."/>
            <person name="Valdezate S."/>
            <person name="Monzon S."/>
            <person name="Cuesta I."/>
            <person name="Carrasco G."/>
            <person name="Villalon P."/>
            <person name="Saez-Nieto J.A."/>
        </authorList>
    </citation>
    <scope>NUCLEOTIDE SEQUENCE [LARGE SCALE GENOMIC DNA]</scope>
    <source>
        <strain evidence="13 14">CNM695-12</strain>
    </source>
</reference>
<keyword evidence="10 11" id="KW-0472">Membrane</keyword>
<dbReference type="InterPro" id="IPR008915">
    <property type="entry name" value="Peptidase_M50"/>
</dbReference>
<comment type="cofactor">
    <cofactor evidence="1 11">
        <name>Zn(2+)</name>
        <dbReference type="ChEBI" id="CHEBI:29105"/>
    </cofactor>
</comment>
<evidence type="ECO:0000256" key="3">
    <source>
        <dbReference type="ARBA" id="ARBA00007931"/>
    </source>
</evidence>
<evidence type="ECO:0000256" key="1">
    <source>
        <dbReference type="ARBA" id="ARBA00001947"/>
    </source>
</evidence>
<dbReference type="Proteomes" id="UP000286947">
    <property type="component" value="Unassembled WGS sequence"/>
</dbReference>
<dbReference type="PANTHER" id="PTHR42837:SF2">
    <property type="entry name" value="MEMBRANE METALLOPROTEASE ARASP2, CHLOROPLASTIC-RELATED"/>
    <property type="match status" value="1"/>
</dbReference>
<dbReference type="Pfam" id="PF17820">
    <property type="entry name" value="PDZ_6"/>
    <property type="match status" value="1"/>
</dbReference>
<evidence type="ECO:0000256" key="5">
    <source>
        <dbReference type="ARBA" id="ARBA00022692"/>
    </source>
</evidence>
<evidence type="ECO:0000259" key="12">
    <source>
        <dbReference type="PROSITE" id="PS50106"/>
    </source>
</evidence>
<dbReference type="NCBIfam" id="TIGR00054">
    <property type="entry name" value="RIP metalloprotease RseP"/>
    <property type="match status" value="1"/>
</dbReference>
<dbReference type="Gene3D" id="2.30.42.10">
    <property type="match status" value="2"/>
</dbReference>
<keyword evidence="11" id="KW-0479">Metal-binding</keyword>
<organism evidence="13 14">
    <name type="scientific">Saezia sanguinis</name>
    <dbReference type="NCBI Taxonomy" id="1965230"/>
    <lineage>
        <taxon>Bacteria</taxon>
        <taxon>Pseudomonadati</taxon>
        <taxon>Pseudomonadota</taxon>
        <taxon>Betaproteobacteria</taxon>
        <taxon>Burkholderiales</taxon>
        <taxon>Saeziaceae</taxon>
        <taxon>Saezia</taxon>
    </lineage>
</organism>
<evidence type="ECO:0000256" key="2">
    <source>
        <dbReference type="ARBA" id="ARBA00004141"/>
    </source>
</evidence>
<evidence type="ECO:0000313" key="13">
    <source>
        <dbReference type="EMBL" id="RUS68012.1"/>
    </source>
</evidence>
<dbReference type="AlphaFoldDB" id="A0A433SH12"/>
<sequence length="451" mass="49385">MLLTILAFIVALSILIVVHEYGHYRVAVACGVKVLRFSLGFGKPLLIWRYGPDRTEFAIAPIPFGGYVRMLDEREAPVDEAEVHRAFNRQPLRSRALIVAAGPVMNLVLAVLFFAIIAFAGFDEPRAILAAPVENSMMQQAGIQSGDEVTGMIVGQGEVMPVLSVMDLRLKLTEAALSEENVQLALRGPTGGTRFVSLPLSQFGSKNVGPEFILQIGYEGVFSLPVIQEVFPDGAAQRAGIQAGDRVMSIDGRPVTDRNTLLRLIRQSNAEKPSAWEIDRNGTIMQLNVRPDRVEEQGSWVGKIGAGIGSVPEMVTIRYGILGSLNYGLSETWGYSWLTIKTIGKMLVGQATVKNLSGPITIADVAGDSLRSGWISYLRFLALVSLSLGVLNLLPLPILDGGHLMYYLYEAIRGKPVSEAWMLNLQRAGICLLLLMMFVATFNDITRLWLR</sequence>
<feature type="transmembrane region" description="Helical" evidence="11">
    <location>
        <begin position="380"/>
        <end position="399"/>
    </location>
</feature>
<dbReference type="OrthoDB" id="9782003at2"/>
<dbReference type="GO" id="GO:0006508">
    <property type="term" value="P:proteolysis"/>
    <property type="evidence" value="ECO:0007669"/>
    <property type="project" value="UniProtKB-KW"/>
</dbReference>
<evidence type="ECO:0000256" key="6">
    <source>
        <dbReference type="ARBA" id="ARBA00022801"/>
    </source>
</evidence>
<keyword evidence="14" id="KW-1185">Reference proteome</keyword>
<dbReference type="SUPFAM" id="SSF50156">
    <property type="entry name" value="PDZ domain-like"/>
    <property type="match status" value="1"/>
</dbReference>
<dbReference type="InterPro" id="IPR004387">
    <property type="entry name" value="Pept_M50_Zn"/>
</dbReference>
<dbReference type="InterPro" id="IPR041489">
    <property type="entry name" value="PDZ_6"/>
</dbReference>
<evidence type="ECO:0000256" key="11">
    <source>
        <dbReference type="RuleBase" id="RU362031"/>
    </source>
</evidence>
<dbReference type="GO" id="GO:0004222">
    <property type="term" value="F:metalloendopeptidase activity"/>
    <property type="evidence" value="ECO:0007669"/>
    <property type="project" value="InterPro"/>
</dbReference>
<comment type="similarity">
    <text evidence="3 11">Belongs to the peptidase M50B family.</text>
</comment>
<dbReference type="PANTHER" id="PTHR42837">
    <property type="entry name" value="REGULATOR OF SIGMA-E PROTEASE RSEP"/>
    <property type="match status" value="1"/>
</dbReference>
<dbReference type="CDD" id="cd06163">
    <property type="entry name" value="S2P-M50_PDZ_RseP-like"/>
    <property type="match status" value="2"/>
</dbReference>
<evidence type="ECO:0000256" key="8">
    <source>
        <dbReference type="ARBA" id="ARBA00022989"/>
    </source>
</evidence>
<feature type="domain" description="PDZ" evidence="12">
    <location>
        <begin position="226"/>
        <end position="257"/>
    </location>
</feature>
<dbReference type="SMART" id="SM00228">
    <property type="entry name" value="PDZ"/>
    <property type="match status" value="1"/>
</dbReference>
<dbReference type="EC" id="3.4.24.-" evidence="11"/>
<keyword evidence="5 11" id="KW-0812">Transmembrane</keyword>
<evidence type="ECO:0000256" key="9">
    <source>
        <dbReference type="ARBA" id="ARBA00023049"/>
    </source>
</evidence>
<protein>
    <recommendedName>
        <fullName evidence="11">Zinc metalloprotease</fullName>
        <ecNumber evidence="11">3.4.24.-</ecNumber>
    </recommendedName>
</protein>
<keyword evidence="6 11" id="KW-0378">Hydrolase</keyword>
<dbReference type="Pfam" id="PF02163">
    <property type="entry name" value="Peptidase_M50"/>
    <property type="match status" value="1"/>
</dbReference>
<comment type="subcellular location">
    <subcellularLocation>
        <location evidence="2">Membrane</location>
        <topology evidence="2">Multi-pass membrane protein</topology>
    </subcellularLocation>
</comment>